<organism evidence="1 2">
    <name type="scientific">Hibiscus sabdariffa</name>
    <name type="common">roselle</name>
    <dbReference type="NCBI Taxonomy" id="183260"/>
    <lineage>
        <taxon>Eukaryota</taxon>
        <taxon>Viridiplantae</taxon>
        <taxon>Streptophyta</taxon>
        <taxon>Embryophyta</taxon>
        <taxon>Tracheophyta</taxon>
        <taxon>Spermatophyta</taxon>
        <taxon>Magnoliopsida</taxon>
        <taxon>eudicotyledons</taxon>
        <taxon>Gunneridae</taxon>
        <taxon>Pentapetalae</taxon>
        <taxon>rosids</taxon>
        <taxon>malvids</taxon>
        <taxon>Malvales</taxon>
        <taxon>Malvaceae</taxon>
        <taxon>Malvoideae</taxon>
        <taxon>Hibiscus</taxon>
    </lineage>
</organism>
<protein>
    <submittedName>
        <fullName evidence="1">Uncharacterized protein</fullName>
    </submittedName>
</protein>
<accession>A0ABR2NCZ1</accession>
<keyword evidence="2" id="KW-1185">Reference proteome</keyword>
<name>A0ABR2NCZ1_9ROSI</name>
<comment type="caution">
    <text evidence="1">The sequence shown here is derived from an EMBL/GenBank/DDBJ whole genome shotgun (WGS) entry which is preliminary data.</text>
</comment>
<evidence type="ECO:0000313" key="2">
    <source>
        <dbReference type="Proteomes" id="UP001396334"/>
    </source>
</evidence>
<dbReference type="Proteomes" id="UP001396334">
    <property type="component" value="Unassembled WGS sequence"/>
</dbReference>
<gene>
    <name evidence="1" type="ORF">V6N11_046975</name>
</gene>
<dbReference type="EMBL" id="JBBPBN010000173">
    <property type="protein sequence ID" value="KAK8974017.1"/>
    <property type="molecule type" value="Genomic_DNA"/>
</dbReference>
<reference evidence="1 2" key="1">
    <citation type="journal article" date="2024" name="G3 (Bethesda)">
        <title>Genome assembly of Hibiscus sabdariffa L. provides insights into metabolisms of medicinal natural products.</title>
        <authorList>
            <person name="Kim T."/>
        </authorList>
    </citation>
    <scope>NUCLEOTIDE SEQUENCE [LARGE SCALE GENOMIC DNA]</scope>
    <source>
        <strain evidence="1">TK-2024</strain>
        <tissue evidence="1">Old leaves</tissue>
    </source>
</reference>
<sequence length="78" mass="9509">MGVFFFPFFFKSFSPQIYKYQILIHYNFSSLLLRLPISFYLPFIPFSGEIAGHFLSKFRQRIHFRDNFCFIESVDLFF</sequence>
<evidence type="ECO:0000313" key="1">
    <source>
        <dbReference type="EMBL" id="KAK8974017.1"/>
    </source>
</evidence>
<proteinExistence type="predicted"/>